<dbReference type="PANTHER" id="PTHR43507:SF20">
    <property type="entry name" value="NADH-UBIQUINONE OXIDOREDUCTASE CHAIN 4"/>
    <property type="match status" value="1"/>
</dbReference>
<keyword evidence="6 17" id="KW-0813">Transport</keyword>
<feature type="transmembrane region" description="Helical" evidence="17">
    <location>
        <begin position="180"/>
        <end position="202"/>
    </location>
</feature>
<evidence type="ECO:0000256" key="16">
    <source>
        <dbReference type="ARBA" id="ARBA00049551"/>
    </source>
</evidence>
<feature type="domain" description="NADH:ubiquinone oxidoreductase chain 4 N-terminal" evidence="19">
    <location>
        <begin position="1"/>
        <end position="102"/>
    </location>
</feature>
<evidence type="ECO:0000256" key="9">
    <source>
        <dbReference type="ARBA" id="ARBA00022967"/>
    </source>
</evidence>
<organism evidence="20">
    <name type="scientific">Tritoma metasobrina</name>
    <dbReference type="NCBI Taxonomy" id="2866208"/>
    <lineage>
        <taxon>Eukaryota</taxon>
        <taxon>Metazoa</taxon>
        <taxon>Ecdysozoa</taxon>
        <taxon>Arthropoda</taxon>
        <taxon>Hexapoda</taxon>
        <taxon>Insecta</taxon>
        <taxon>Pterygota</taxon>
        <taxon>Neoptera</taxon>
        <taxon>Endopterygota</taxon>
        <taxon>Coleoptera</taxon>
        <taxon>Polyphaga</taxon>
        <taxon>Cucujiformia</taxon>
        <taxon>Erotylidae</taxon>
        <taxon>Erotylinae</taxon>
        <taxon>Tritoma</taxon>
    </lineage>
</organism>
<dbReference type="Pfam" id="PF01059">
    <property type="entry name" value="Oxidored_q5_N"/>
    <property type="match status" value="1"/>
</dbReference>
<dbReference type="PANTHER" id="PTHR43507">
    <property type="entry name" value="NADH-UBIQUINONE OXIDOREDUCTASE CHAIN 4"/>
    <property type="match status" value="1"/>
</dbReference>
<geneLocation type="mitochondrion" evidence="20"/>
<gene>
    <name evidence="20" type="primary">nad4</name>
</gene>
<comment type="subcellular location">
    <subcellularLocation>
        <location evidence="2 17">Mitochondrion membrane</location>
        <topology evidence="2 17">Multi-pass membrane protein</topology>
    </subcellularLocation>
</comment>
<comment type="catalytic activity">
    <reaction evidence="16 17">
        <text>a ubiquinone + NADH + 5 H(+)(in) = a ubiquinol + NAD(+) + 4 H(+)(out)</text>
        <dbReference type="Rhea" id="RHEA:29091"/>
        <dbReference type="Rhea" id="RHEA-COMP:9565"/>
        <dbReference type="Rhea" id="RHEA-COMP:9566"/>
        <dbReference type="ChEBI" id="CHEBI:15378"/>
        <dbReference type="ChEBI" id="CHEBI:16389"/>
        <dbReference type="ChEBI" id="CHEBI:17976"/>
        <dbReference type="ChEBI" id="CHEBI:57540"/>
        <dbReference type="ChEBI" id="CHEBI:57945"/>
        <dbReference type="EC" id="7.1.1.2"/>
    </reaction>
</comment>
<feature type="transmembrane region" description="Helical" evidence="17">
    <location>
        <begin position="214"/>
        <end position="239"/>
    </location>
</feature>
<feature type="transmembrane region" description="Helical" evidence="17">
    <location>
        <begin position="138"/>
        <end position="160"/>
    </location>
</feature>
<evidence type="ECO:0000256" key="15">
    <source>
        <dbReference type="ARBA" id="ARBA00023136"/>
    </source>
</evidence>
<evidence type="ECO:0000256" key="8">
    <source>
        <dbReference type="ARBA" id="ARBA00022692"/>
    </source>
</evidence>
<evidence type="ECO:0000256" key="1">
    <source>
        <dbReference type="ARBA" id="ARBA00003257"/>
    </source>
</evidence>
<keyword evidence="10 17" id="KW-0249">Electron transport</keyword>
<evidence type="ECO:0000259" key="19">
    <source>
        <dbReference type="Pfam" id="PF01059"/>
    </source>
</evidence>
<dbReference type="PRINTS" id="PR01437">
    <property type="entry name" value="NUOXDRDTASE4"/>
</dbReference>
<keyword evidence="15 17" id="KW-0472">Membrane</keyword>
<dbReference type="InterPro" id="IPR003918">
    <property type="entry name" value="NADH_UbQ_OxRdtase"/>
</dbReference>
<feature type="transmembrane region" description="Helical" evidence="17">
    <location>
        <begin position="109"/>
        <end position="131"/>
    </location>
</feature>
<dbReference type="Pfam" id="PF00361">
    <property type="entry name" value="Proton_antipo_M"/>
    <property type="match status" value="1"/>
</dbReference>
<feature type="transmembrane region" description="Helical" evidence="17">
    <location>
        <begin position="55"/>
        <end position="74"/>
    </location>
</feature>
<feature type="domain" description="NADH:quinone oxidoreductase/Mrp antiporter transmembrane" evidence="18">
    <location>
        <begin position="105"/>
        <end position="388"/>
    </location>
</feature>
<evidence type="ECO:0000256" key="14">
    <source>
        <dbReference type="ARBA" id="ARBA00023128"/>
    </source>
</evidence>
<name>A0A8F9RST6_9CUCU</name>
<keyword evidence="8 17" id="KW-0812">Transmembrane</keyword>
<comment type="similarity">
    <text evidence="3 17">Belongs to the complex I subunit 4 family.</text>
</comment>
<keyword evidence="7 17" id="KW-0679">Respiratory chain</keyword>
<evidence type="ECO:0000256" key="13">
    <source>
        <dbReference type="ARBA" id="ARBA00023075"/>
    </source>
</evidence>
<dbReference type="InterPro" id="IPR001750">
    <property type="entry name" value="ND/Mrp_TM"/>
</dbReference>
<feature type="transmembrane region" description="Helical" evidence="17">
    <location>
        <begin position="271"/>
        <end position="290"/>
    </location>
</feature>
<dbReference type="GO" id="GO:0042773">
    <property type="term" value="P:ATP synthesis coupled electron transport"/>
    <property type="evidence" value="ECO:0007669"/>
    <property type="project" value="InterPro"/>
</dbReference>
<keyword evidence="11 17" id="KW-1133">Transmembrane helix</keyword>
<evidence type="ECO:0000256" key="6">
    <source>
        <dbReference type="ARBA" id="ARBA00022448"/>
    </source>
</evidence>
<keyword evidence="14 17" id="KW-0496">Mitochondrion</keyword>
<feature type="transmembrane region" description="Helical" evidence="17">
    <location>
        <begin position="245"/>
        <end position="264"/>
    </location>
</feature>
<keyword evidence="12 17" id="KW-0520">NAD</keyword>
<evidence type="ECO:0000256" key="7">
    <source>
        <dbReference type="ARBA" id="ARBA00022660"/>
    </source>
</evidence>
<feature type="transmembrane region" description="Helical" evidence="17">
    <location>
        <begin position="328"/>
        <end position="347"/>
    </location>
</feature>
<keyword evidence="9" id="KW-1278">Translocase</keyword>
<evidence type="ECO:0000256" key="12">
    <source>
        <dbReference type="ARBA" id="ARBA00023027"/>
    </source>
</evidence>
<evidence type="ECO:0000256" key="17">
    <source>
        <dbReference type="RuleBase" id="RU003297"/>
    </source>
</evidence>
<protein>
    <recommendedName>
        <fullName evidence="5 17">NADH-ubiquinone oxidoreductase chain 4</fullName>
        <ecNumber evidence="4 17">7.1.1.2</ecNumber>
    </recommendedName>
</protein>
<feature type="transmembrane region" description="Helical" evidence="17">
    <location>
        <begin position="86"/>
        <end position="103"/>
    </location>
</feature>
<evidence type="ECO:0000313" key="20">
    <source>
        <dbReference type="EMBL" id="QYK19493.1"/>
    </source>
</evidence>
<comment type="function">
    <text evidence="1">Core subunit of the mitochondrial membrane respiratory chain NADH dehydrogenase (Complex I) that is believed to belong to the minimal assembly required for catalysis. Complex I functions in the transfer of electrons from NADH to the respiratory chain. The immediate electron acceptor for the enzyme is believed to be ubiquinone.</text>
</comment>
<accession>A0A8F9RST6</accession>
<keyword evidence="13 17" id="KW-0830">Ubiquinone</keyword>
<evidence type="ECO:0000256" key="4">
    <source>
        <dbReference type="ARBA" id="ARBA00012944"/>
    </source>
</evidence>
<evidence type="ECO:0000256" key="5">
    <source>
        <dbReference type="ARBA" id="ARBA00021006"/>
    </source>
</evidence>
<dbReference type="GO" id="GO:0048039">
    <property type="term" value="F:ubiquinone binding"/>
    <property type="evidence" value="ECO:0007669"/>
    <property type="project" value="TreeGrafter"/>
</dbReference>
<evidence type="ECO:0000256" key="10">
    <source>
        <dbReference type="ARBA" id="ARBA00022982"/>
    </source>
</evidence>
<feature type="transmembrane region" description="Helical" evidence="17">
    <location>
        <begin position="296"/>
        <end position="316"/>
    </location>
</feature>
<comment type="function">
    <text evidence="17">Core subunit of the mitochondrial membrane respiratory chain NADH dehydrogenase (Complex I) which catalyzes electron transfer from NADH through the respiratory chain, using ubiquinone as an electron acceptor. Essential for the catalytic activity and assembly of complex I.</text>
</comment>
<dbReference type="GO" id="GO:0003954">
    <property type="term" value="F:NADH dehydrogenase activity"/>
    <property type="evidence" value="ECO:0007669"/>
    <property type="project" value="TreeGrafter"/>
</dbReference>
<dbReference type="EC" id="7.1.1.2" evidence="4 17"/>
<evidence type="ECO:0000256" key="2">
    <source>
        <dbReference type="ARBA" id="ARBA00004225"/>
    </source>
</evidence>
<sequence length="444" mass="51679">MMKFILSLLFMIPLCFTGNYWLVQFSFFMLSFFFILNYSYNYMFMSVSYCLGVDLMSYTLILLSFWICALMVLASEKLSRVDNYSNLFLFLMVILMLSLFITFSSMNLFIFYLFFELSLIPTLMLIIGWGYQPERIEAGLYLLFYTLLVSLPMMIFIFYIMYMYKSLDFYFLNFNIENVYMYMSVNLVFLVKMPMFMLHLWLPKAHVEAPVSGSMILAGIMLKLGGYGMMRLMVIFMYLGMKINYIFIVISLIGGLMVSLICLRQSDIKSLIAYSSVAHMGMVLGGVMTLSCWGMWGALVMMLAHGLCSSGLFCLANINYERLSSRSLYLNKGFLSIMPSLSLWWFLFCSSNMASPPSLNLLGEIFLINSLVMFSKWSMIPLMLLSFFSAVYSLFLYSYSQHGKFYLGLYSFYFSYSREFLLLFLHWFPLNILVLKSEGLSLWI</sequence>
<evidence type="ECO:0000256" key="11">
    <source>
        <dbReference type="ARBA" id="ARBA00022989"/>
    </source>
</evidence>
<dbReference type="InterPro" id="IPR000260">
    <property type="entry name" value="NADH4_N"/>
</dbReference>
<evidence type="ECO:0000259" key="18">
    <source>
        <dbReference type="Pfam" id="PF00361"/>
    </source>
</evidence>
<proteinExistence type="inferred from homology"/>
<dbReference type="GO" id="GO:0015990">
    <property type="term" value="P:electron transport coupled proton transport"/>
    <property type="evidence" value="ECO:0007669"/>
    <property type="project" value="TreeGrafter"/>
</dbReference>
<feature type="transmembrane region" description="Helical" evidence="17">
    <location>
        <begin position="7"/>
        <end position="35"/>
    </location>
</feature>
<dbReference type="AlphaFoldDB" id="A0A8F9RST6"/>
<feature type="transmembrane region" description="Helical" evidence="17">
    <location>
        <begin position="382"/>
        <end position="400"/>
    </location>
</feature>
<dbReference type="GO" id="GO:0008137">
    <property type="term" value="F:NADH dehydrogenase (ubiquinone) activity"/>
    <property type="evidence" value="ECO:0007669"/>
    <property type="project" value="UniProtKB-UniRule"/>
</dbReference>
<dbReference type="GO" id="GO:0031966">
    <property type="term" value="C:mitochondrial membrane"/>
    <property type="evidence" value="ECO:0007669"/>
    <property type="project" value="UniProtKB-SubCell"/>
</dbReference>
<dbReference type="EMBL" id="MZ014622">
    <property type="protein sequence ID" value="QYK19493.1"/>
    <property type="molecule type" value="Genomic_DNA"/>
</dbReference>
<evidence type="ECO:0000256" key="3">
    <source>
        <dbReference type="ARBA" id="ARBA00009025"/>
    </source>
</evidence>
<reference evidence="20" key="1">
    <citation type="journal article" name="Insects">
        <title>Three Complete Mitochondrial Genomes of Erotylidae (Coleoptera: Cucujoidea) with Higher Phylogenetic Analysis.</title>
        <authorList>
            <person name="Liu J."/>
            <person name="Wang Y."/>
            <person name="Zhang R."/>
            <person name="Shi C."/>
            <person name="Lu W."/>
            <person name="Li J."/>
            <person name="Bai M."/>
        </authorList>
    </citation>
    <scope>NUCLEOTIDE SEQUENCE</scope>
</reference>